<dbReference type="STRING" id="472759.Nhal_2555"/>
<evidence type="ECO:0000313" key="2">
    <source>
        <dbReference type="Proteomes" id="UP000001844"/>
    </source>
</evidence>
<dbReference type="HOGENOM" id="CLU_1160119_0_0_6"/>
<organism evidence="1 2">
    <name type="scientific">Nitrosococcus halophilus (strain Nc4)</name>
    <dbReference type="NCBI Taxonomy" id="472759"/>
    <lineage>
        <taxon>Bacteria</taxon>
        <taxon>Pseudomonadati</taxon>
        <taxon>Pseudomonadota</taxon>
        <taxon>Gammaproteobacteria</taxon>
        <taxon>Chromatiales</taxon>
        <taxon>Chromatiaceae</taxon>
        <taxon>Nitrosococcus</taxon>
    </lineage>
</organism>
<dbReference type="OrthoDB" id="5763113at2"/>
<dbReference type="eggNOG" id="ENOG5030J9U">
    <property type="taxonomic scope" value="Bacteria"/>
</dbReference>
<keyword evidence="2" id="KW-1185">Reference proteome</keyword>
<dbReference type="EMBL" id="CP001798">
    <property type="protein sequence ID" value="ADE15634.1"/>
    <property type="molecule type" value="Genomic_DNA"/>
</dbReference>
<dbReference type="KEGG" id="nhl:Nhal_2555"/>
<accession>D5BWH7</accession>
<dbReference type="RefSeq" id="WP_013033494.1">
    <property type="nucleotide sequence ID" value="NC_013960.1"/>
</dbReference>
<evidence type="ECO:0000313" key="1">
    <source>
        <dbReference type="EMBL" id="ADE15634.1"/>
    </source>
</evidence>
<dbReference type="Proteomes" id="UP000001844">
    <property type="component" value="Chromosome"/>
</dbReference>
<name>D5BWH7_NITHN</name>
<gene>
    <name evidence="1" type="ordered locus">Nhal_2555</name>
</gene>
<reference evidence="2" key="1">
    <citation type="submission" date="2010-04" db="EMBL/GenBank/DDBJ databases">
        <title>Complete genome sequence of Nitrosococcus halophilus Nc4, a salt-adapted, aerobic obligate ammonia-oxidizing sulfur purple bacterium.</title>
        <authorList>
            <consortium name="US DOE Joint Genome Institute"/>
            <person name="Campbell M.A."/>
            <person name="Malfatti S.A."/>
            <person name="Chain P.S.G."/>
            <person name="Heidelberg J.F."/>
            <person name="Ward B.B."/>
            <person name="Klotz M.G."/>
        </authorList>
    </citation>
    <scope>NUCLEOTIDE SEQUENCE [LARGE SCALE GENOMIC DNA]</scope>
    <source>
        <strain evidence="2">Nc4</strain>
    </source>
</reference>
<dbReference type="AlphaFoldDB" id="D5BWH7"/>
<proteinExistence type="predicted"/>
<sequence>MLKLSKKFLGGVKRSAVARVLLLLSTPGLFAGNLWAANLQIQVVAGDKKTPLEKAAVCLGTSPNPQQFGASLTGKKGRVLFHELQPVPLILTVSKPGFRGEQRIVGRQTLNRVMVVSLAPGGGGPTCQALPQAKTKASTAAELLVKDLAINRGAPLTRSRKVTLFFTVEGKPTQYRASQFPDFRDAPWQAFVLTPQFELSPGSGEKTIYLQVRRHREIDGSYLQTVSNTTEGSIYFSKR</sequence>
<protein>
    <submittedName>
        <fullName evidence="1">Uncharacterized protein</fullName>
    </submittedName>
</protein>